<organism evidence="1 2">
    <name type="scientific">Portunus trituberculatus</name>
    <name type="common">Swimming crab</name>
    <name type="synonym">Neptunus trituberculatus</name>
    <dbReference type="NCBI Taxonomy" id="210409"/>
    <lineage>
        <taxon>Eukaryota</taxon>
        <taxon>Metazoa</taxon>
        <taxon>Ecdysozoa</taxon>
        <taxon>Arthropoda</taxon>
        <taxon>Crustacea</taxon>
        <taxon>Multicrustacea</taxon>
        <taxon>Malacostraca</taxon>
        <taxon>Eumalacostraca</taxon>
        <taxon>Eucarida</taxon>
        <taxon>Decapoda</taxon>
        <taxon>Pleocyemata</taxon>
        <taxon>Brachyura</taxon>
        <taxon>Eubrachyura</taxon>
        <taxon>Portunoidea</taxon>
        <taxon>Portunidae</taxon>
        <taxon>Portuninae</taxon>
        <taxon>Portunus</taxon>
    </lineage>
</organism>
<dbReference type="EMBL" id="VSRR010000456">
    <property type="protein sequence ID" value="MPC15817.1"/>
    <property type="molecule type" value="Genomic_DNA"/>
</dbReference>
<protein>
    <submittedName>
        <fullName evidence="1">Uncharacterized protein</fullName>
    </submittedName>
</protein>
<gene>
    <name evidence="1" type="ORF">E2C01_008620</name>
</gene>
<dbReference type="Proteomes" id="UP000324222">
    <property type="component" value="Unassembled WGS sequence"/>
</dbReference>
<dbReference type="AlphaFoldDB" id="A0A5B7D1A8"/>
<keyword evidence="2" id="KW-1185">Reference proteome</keyword>
<evidence type="ECO:0000313" key="1">
    <source>
        <dbReference type="EMBL" id="MPC15817.1"/>
    </source>
</evidence>
<proteinExistence type="predicted"/>
<dbReference type="OrthoDB" id="515692at2759"/>
<sequence>MKIATEDSKRYNILVVRKRLKTGSHRGVDKYSTFHPSHCLTLPCFVAANAWYSVGSDKFHSTQTTIEHSTMKIQVLPALSDNYMYLGRIQGGGWGAKGTEAPKIFVYNEQGCT</sequence>
<accession>A0A5B7D1A8</accession>
<comment type="caution">
    <text evidence="1">The sequence shown here is derived from an EMBL/GenBank/DDBJ whole genome shotgun (WGS) entry which is preliminary data.</text>
</comment>
<name>A0A5B7D1A8_PORTR</name>
<evidence type="ECO:0000313" key="2">
    <source>
        <dbReference type="Proteomes" id="UP000324222"/>
    </source>
</evidence>
<reference evidence="1 2" key="1">
    <citation type="submission" date="2019-05" db="EMBL/GenBank/DDBJ databases">
        <title>Another draft genome of Portunus trituberculatus and its Hox gene families provides insights of decapod evolution.</title>
        <authorList>
            <person name="Jeong J.-H."/>
            <person name="Song I."/>
            <person name="Kim S."/>
            <person name="Choi T."/>
            <person name="Kim D."/>
            <person name="Ryu S."/>
            <person name="Kim W."/>
        </authorList>
    </citation>
    <scope>NUCLEOTIDE SEQUENCE [LARGE SCALE GENOMIC DNA]</scope>
    <source>
        <tissue evidence="1">Muscle</tissue>
    </source>
</reference>